<comment type="caution">
    <text evidence="7">The sequence shown here is derived from an EMBL/GenBank/DDBJ whole genome shotgun (WGS) entry which is preliminary data.</text>
</comment>
<evidence type="ECO:0000256" key="4">
    <source>
        <dbReference type="ARBA" id="ARBA00022702"/>
    </source>
</evidence>
<accession>A0AAD5FFL9</accession>
<evidence type="ECO:0000256" key="5">
    <source>
        <dbReference type="SAM" id="MobiDB-lite"/>
    </source>
</evidence>
<keyword evidence="3" id="KW-0964">Secreted</keyword>
<evidence type="ECO:0000256" key="2">
    <source>
        <dbReference type="ARBA" id="ARBA00006473"/>
    </source>
</evidence>
<dbReference type="GO" id="GO:0005179">
    <property type="term" value="F:hormone activity"/>
    <property type="evidence" value="ECO:0007669"/>
    <property type="project" value="UniProtKB-KW"/>
</dbReference>
<feature type="domain" description="Motilin/ghrelin-associated peptide" evidence="6">
    <location>
        <begin position="46"/>
        <end position="77"/>
    </location>
</feature>
<keyword evidence="4" id="KW-0372">Hormone</keyword>
<comment type="subcellular location">
    <subcellularLocation>
        <location evidence="1">Secreted</location>
    </subcellularLocation>
</comment>
<dbReference type="Proteomes" id="UP001205998">
    <property type="component" value="Unassembled WGS sequence"/>
</dbReference>
<evidence type="ECO:0000313" key="7">
    <source>
        <dbReference type="EMBL" id="KAI5615010.1"/>
    </source>
</evidence>
<dbReference type="GO" id="GO:0005576">
    <property type="term" value="C:extracellular region"/>
    <property type="evidence" value="ECO:0007669"/>
    <property type="project" value="UniProtKB-SubCell"/>
</dbReference>
<name>A0AAD5FFL9_SILAS</name>
<protein>
    <recommendedName>
        <fullName evidence="6">Motilin/ghrelin-associated peptide domain-containing protein</fullName>
    </recommendedName>
</protein>
<feature type="region of interest" description="Disordered" evidence="5">
    <location>
        <begin position="19"/>
        <end position="43"/>
    </location>
</feature>
<proteinExistence type="inferred from homology"/>
<dbReference type="EMBL" id="MU556918">
    <property type="protein sequence ID" value="KAI5615010.1"/>
    <property type="molecule type" value="Genomic_DNA"/>
</dbReference>
<sequence>MMKVFQIDVFVYEFQNRGDRKPPRVGRRTAAELEPPPPTGEKIMASAPFQLAVSLSETEYMEYGPVLHKMLLDVLGDPPAWGLAQEPSSGRMVVLVVVDLNPRPSEQKSTRLNKSSVTTRSSSERKVLSY</sequence>
<gene>
    <name evidence="7" type="ORF">C0J50_8869</name>
</gene>
<reference evidence="7" key="1">
    <citation type="submission" date="2018-07" db="EMBL/GenBank/DDBJ databases">
        <title>Comparative genomics of catfishes provides insights into carnivory and benthic adaptation.</title>
        <authorList>
            <person name="Zhang Y."/>
            <person name="Wang D."/>
            <person name="Peng Z."/>
            <person name="Zheng S."/>
            <person name="Shao F."/>
            <person name="Tao W."/>
        </authorList>
    </citation>
    <scope>NUCLEOTIDE SEQUENCE</scope>
    <source>
        <strain evidence="7">Chongqing</strain>
    </source>
</reference>
<dbReference type="Pfam" id="PF04643">
    <property type="entry name" value="Motilin_assoc"/>
    <property type="match status" value="1"/>
</dbReference>
<evidence type="ECO:0000256" key="1">
    <source>
        <dbReference type="ARBA" id="ARBA00004613"/>
    </source>
</evidence>
<organism evidence="7 8">
    <name type="scientific">Silurus asotus</name>
    <name type="common">Amur catfish</name>
    <name type="synonym">Parasilurus asotus</name>
    <dbReference type="NCBI Taxonomy" id="30991"/>
    <lineage>
        <taxon>Eukaryota</taxon>
        <taxon>Metazoa</taxon>
        <taxon>Chordata</taxon>
        <taxon>Craniata</taxon>
        <taxon>Vertebrata</taxon>
        <taxon>Euteleostomi</taxon>
        <taxon>Actinopterygii</taxon>
        <taxon>Neopterygii</taxon>
        <taxon>Teleostei</taxon>
        <taxon>Ostariophysi</taxon>
        <taxon>Siluriformes</taxon>
        <taxon>Siluridae</taxon>
        <taxon>Silurus</taxon>
    </lineage>
</organism>
<comment type="similarity">
    <text evidence="2">Belongs to the motilin family.</text>
</comment>
<feature type="compositionally biased region" description="Polar residues" evidence="5">
    <location>
        <begin position="110"/>
        <end position="121"/>
    </location>
</feature>
<evidence type="ECO:0000259" key="6">
    <source>
        <dbReference type="Pfam" id="PF04643"/>
    </source>
</evidence>
<feature type="region of interest" description="Disordered" evidence="5">
    <location>
        <begin position="104"/>
        <end position="130"/>
    </location>
</feature>
<keyword evidence="8" id="KW-1185">Reference proteome</keyword>
<dbReference type="AlphaFoldDB" id="A0AAD5FFL9"/>
<dbReference type="InterPro" id="IPR006737">
    <property type="entry name" value="Motilin_assoc"/>
</dbReference>
<evidence type="ECO:0000256" key="3">
    <source>
        <dbReference type="ARBA" id="ARBA00022525"/>
    </source>
</evidence>
<evidence type="ECO:0000313" key="8">
    <source>
        <dbReference type="Proteomes" id="UP001205998"/>
    </source>
</evidence>